<dbReference type="Proteomes" id="UP000553756">
    <property type="component" value="Unassembled WGS sequence"/>
</dbReference>
<dbReference type="Pfam" id="PF00356">
    <property type="entry name" value="LacI"/>
    <property type="match status" value="1"/>
</dbReference>
<dbReference type="SUPFAM" id="SSF53822">
    <property type="entry name" value="Periplasmic binding protein-like I"/>
    <property type="match status" value="1"/>
</dbReference>
<gene>
    <name evidence="5" type="ORF">G1C94_0537</name>
</gene>
<dbReference type="EMBL" id="JAAIIJ010000007">
    <property type="protein sequence ID" value="NMN01916.1"/>
    <property type="molecule type" value="Genomic_DNA"/>
</dbReference>
<protein>
    <submittedName>
        <fullName evidence="5">LacI family transcriptional regulator</fullName>
    </submittedName>
</protein>
<dbReference type="Gene3D" id="3.40.50.2300">
    <property type="match status" value="2"/>
</dbReference>
<comment type="caution">
    <text evidence="5">The sequence shown here is derived from an EMBL/GenBank/DDBJ whole genome shotgun (WGS) entry which is preliminary data.</text>
</comment>
<evidence type="ECO:0000256" key="2">
    <source>
        <dbReference type="ARBA" id="ARBA00023125"/>
    </source>
</evidence>
<dbReference type="Gene3D" id="1.10.260.40">
    <property type="entry name" value="lambda repressor-like DNA-binding domains"/>
    <property type="match status" value="1"/>
</dbReference>
<dbReference type="CDD" id="cd06267">
    <property type="entry name" value="PBP1_LacI_sugar_binding-like"/>
    <property type="match status" value="1"/>
</dbReference>
<dbReference type="RefSeq" id="WP_172144460.1">
    <property type="nucleotide sequence ID" value="NZ_JAAIIJ010000007.1"/>
</dbReference>
<organism evidence="5 6">
    <name type="scientific">Bifidobacterium panos</name>
    <dbReference type="NCBI Taxonomy" id="2675321"/>
    <lineage>
        <taxon>Bacteria</taxon>
        <taxon>Bacillati</taxon>
        <taxon>Actinomycetota</taxon>
        <taxon>Actinomycetes</taxon>
        <taxon>Bifidobacteriales</taxon>
        <taxon>Bifidobacteriaceae</taxon>
        <taxon>Bifidobacterium</taxon>
    </lineage>
</organism>
<dbReference type="InterPro" id="IPR010982">
    <property type="entry name" value="Lambda_DNA-bd_dom_sf"/>
</dbReference>
<keyword evidence="6" id="KW-1185">Reference proteome</keyword>
<dbReference type="CDD" id="cd01392">
    <property type="entry name" value="HTH_LacI"/>
    <property type="match status" value="1"/>
</dbReference>
<name>A0ABX1SYP3_9BIFI</name>
<dbReference type="Pfam" id="PF13377">
    <property type="entry name" value="Peripla_BP_3"/>
    <property type="match status" value="1"/>
</dbReference>
<keyword evidence="3" id="KW-0804">Transcription</keyword>
<keyword evidence="1" id="KW-0805">Transcription regulation</keyword>
<dbReference type="PANTHER" id="PTHR30146">
    <property type="entry name" value="LACI-RELATED TRANSCRIPTIONAL REPRESSOR"/>
    <property type="match status" value="1"/>
</dbReference>
<dbReference type="PROSITE" id="PS50932">
    <property type="entry name" value="HTH_LACI_2"/>
    <property type="match status" value="1"/>
</dbReference>
<evidence type="ECO:0000313" key="5">
    <source>
        <dbReference type="EMBL" id="NMN01916.1"/>
    </source>
</evidence>
<proteinExistence type="predicted"/>
<dbReference type="InterPro" id="IPR000843">
    <property type="entry name" value="HTH_LacI"/>
</dbReference>
<keyword evidence="2" id="KW-0238">DNA-binding</keyword>
<evidence type="ECO:0000313" key="6">
    <source>
        <dbReference type="Proteomes" id="UP000553756"/>
    </source>
</evidence>
<dbReference type="PROSITE" id="PS00356">
    <property type="entry name" value="HTH_LACI_1"/>
    <property type="match status" value="1"/>
</dbReference>
<dbReference type="SMART" id="SM00354">
    <property type="entry name" value="HTH_LACI"/>
    <property type="match status" value="1"/>
</dbReference>
<evidence type="ECO:0000259" key="4">
    <source>
        <dbReference type="PROSITE" id="PS50932"/>
    </source>
</evidence>
<evidence type="ECO:0000256" key="1">
    <source>
        <dbReference type="ARBA" id="ARBA00023015"/>
    </source>
</evidence>
<dbReference type="InterPro" id="IPR046335">
    <property type="entry name" value="LacI/GalR-like_sensor"/>
</dbReference>
<accession>A0ABX1SYP3</accession>
<evidence type="ECO:0000256" key="3">
    <source>
        <dbReference type="ARBA" id="ARBA00023163"/>
    </source>
</evidence>
<dbReference type="InterPro" id="IPR028082">
    <property type="entry name" value="Peripla_BP_I"/>
</dbReference>
<dbReference type="PANTHER" id="PTHR30146:SF155">
    <property type="entry name" value="ALANINE RACEMASE"/>
    <property type="match status" value="1"/>
</dbReference>
<feature type="domain" description="HTH lacI-type" evidence="4">
    <location>
        <begin position="8"/>
        <end position="62"/>
    </location>
</feature>
<reference evidence="5 6" key="1">
    <citation type="submission" date="2020-02" db="EMBL/GenBank/DDBJ databases">
        <title>Characterization of phylogenetic diversity of novel bifidobacterial species isolated in Czech ZOOs.</title>
        <authorList>
            <person name="Lugli G.A."/>
            <person name="Vera N.B."/>
            <person name="Ventura M."/>
        </authorList>
    </citation>
    <scope>NUCLEOTIDE SEQUENCE [LARGE SCALE GENOMIC DNA]</scope>
    <source>
        <strain evidence="5 6">DSM 109963</strain>
    </source>
</reference>
<dbReference type="SUPFAM" id="SSF47413">
    <property type="entry name" value="lambda repressor-like DNA-binding domains"/>
    <property type="match status" value="1"/>
</dbReference>
<sequence>MAGQKNKVTIFDVAKASGVSSSAVSYALNDKPGVSEATRAKVLKVAQQLGWKPNGAAQSLARSNTSRIGVVLAREAHLLSVEPYMMELLAGLGAELEQHDYSLLLRFAVGRDTEMAILNDWIATGSVDALLLVNLEMNDRRVALLKKHPEMPVLAMCDPSLSGGLPAMRSLDMQAVGKAVSYLHDLGHQRIGRVGGPESFGHSYIRDAAFCDAATELGVRYRCLHADYTPKGGIEATKLLLSVEPRPTAIIYDNDVMALAGMGIAREMGFDVPQDLSIMAWDDSFMCTAVFPHLTVMGRDIVGSGRKAARLLLDLIDGKQVTVVEESPYDLRERASTGPAPILAGE</sequence>